<feature type="chain" id="PRO_5037059145" evidence="2">
    <location>
        <begin position="29"/>
        <end position="264"/>
    </location>
</feature>
<dbReference type="AlphaFoldDB" id="A0A934IHH4"/>
<dbReference type="Proteomes" id="UP000609531">
    <property type="component" value="Unassembled WGS sequence"/>
</dbReference>
<dbReference type="InterPro" id="IPR001638">
    <property type="entry name" value="Solute-binding_3/MltF_N"/>
</dbReference>
<evidence type="ECO:0000256" key="1">
    <source>
        <dbReference type="ARBA" id="ARBA00022729"/>
    </source>
</evidence>
<evidence type="ECO:0000259" key="3">
    <source>
        <dbReference type="SMART" id="SM00062"/>
    </source>
</evidence>
<comment type="caution">
    <text evidence="4">The sequence shown here is derived from an EMBL/GenBank/DDBJ whole genome shotgun (WGS) entry which is preliminary data.</text>
</comment>
<dbReference type="Gene3D" id="3.40.190.10">
    <property type="entry name" value="Periplasmic binding protein-like II"/>
    <property type="match status" value="2"/>
</dbReference>
<dbReference type="EMBL" id="JAEKJA010000009">
    <property type="protein sequence ID" value="MBJ3776553.1"/>
    <property type="molecule type" value="Genomic_DNA"/>
</dbReference>
<organism evidence="4 5">
    <name type="scientific">Acuticoccus mangrovi</name>
    <dbReference type="NCBI Taxonomy" id="2796142"/>
    <lineage>
        <taxon>Bacteria</taxon>
        <taxon>Pseudomonadati</taxon>
        <taxon>Pseudomonadota</taxon>
        <taxon>Alphaproteobacteria</taxon>
        <taxon>Hyphomicrobiales</taxon>
        <taxon>Amorphaceae</taxon>
        <taxon>Acuticoccus</taxon>
    </lineage>
</organism>
<dbReference type="SMART" id="SM00062">
    <property type="entry name" value="PBPb"/>
    <property type="match status" value="1"/>
</dbReference>
<reference evidence="4" key="1">
    <citation type="submission" date="2020-12" db="EMBL/GenBank/DDBJ databases">
        <title>Bacterial taxonomy.</title>
        <authorList>
            <person name="Pan X."/>
        </authorList>
    </citation>
    <scope>NUCLEOTIDE SEQUENCE</scope>
    <source>
        <strain evidence="4">B2012</strain>
    </source>
</reference>
<accession>A0A934IHH4</accession>
<dbReference type="PANTHER" id="PTHR35936:SF17">
    <property type="entry name" value="ARGININE-BINDING EXTRACELLULAR PROTEIN ARTP"/>
    <property type="match status" value="1"/>
</dbReference>
<dbReference type="PANTHER" id="PTHR35936">
    <property type="entry name" value="MEMBRANE-BOUND LYTIC MUREIN TRANSGLYCOSYLASE F"/>
    <property type="match status" value="1"/>
</dbReference>
<evidence type="ECO:0000313" key="5">
    <source>
        <dbReference type="Proteomes" id="UP000609531"/>
    </source>
</evidence>
<keyword evidence="5" id="KW-1185">Reference proteome</keyword>
<proteinExistence type="predicted"/>
<dbReference type="RefSeq" id="WP_198882448.1">
    <property type="nucleotide sequence ID" value="NZ_JAEKJA010000009.1"/>
</dbReference>
<dbReference type="SUPFAM" id="SSF53850">
    <property type="entry name" value="Periplasmic binding protein-like II"/>
    <property type="match status" value="1"/>
</dbReference>
<evidence type="ECO:0000313" key="4">
    <source>
        <dbReference type="EMBL" id="MBJ3776553.1"/>
    </source>
</evidence>
<name>A0A934IHH4_9HYPH</name>
<dbReference type="Pfam" id="PF00497">
    <property type="entry name" value="SBP_bac_3"/>
    <property type="match status" value="1"/>
</dbReference>
<gene>
    <name evidence="4" type="ORF">JCR33_12680</name>
</gene>
<sequence length="264" mass="28002">MSMTKSVRMLALALAGALAVGTAQPAAAQDGELARIVSNKTVRVGAIEAYPYYRKDLKSGEWTGMMPEIFDTLFGSIGVKVEYVTTTWGTAAAGLQANQFDVVGGLNATPMRALALSFSVPIAQSKLSVMTLGDDSSGFTTWAGLNSPDVKIAAVDGASTTRLGQKLAPDATWTLVKSTDAMILELESGRVDVILSNAPTLSQYKQAKGAGTLVIPEPVRAQNVNIGLRQNADDLKAWLDVAVDYFTAIGDIPTIWDKYVPVED</sequence>
<protein>
    <submittedName>
        <fullName evidence="4">Transporter substrate-binding domain-containing protein</fullName>
    </submittedName>
</protein>
<feature type="domain" description="Solute-binding protein family 3/N-terminal" evidence="3">
    <location>
        <begin position="41"/>
        <end position="263"/>
    </location>
</feature>
<evidence type="ECO:0000256" key="2">
    <source>
        <dbReference type="SAM" id="SignalP"/>
    </source>
</evidence>
<keyword evidence="1 2" id="KW-0732">Signal</keyword>
<feature type="signal peptide" evidence="2">
    <location>
        <begin position="1"/>
        <end position="28"/>
    </location>
</feature>